<dbReference type="InterPro" id="IPR000299">
    <property type="entry name" value="FERM_domain"/>
</dbReference>
<dbReference type="InterPro" id="IPR041155">
    <property type="entry name" value="FERM_F1"/>
</dbReference>
<dbReference type="AGR" id="MGI:1929470"/>
<dbReference type="Proteomes" id="UP000000589">
    <property type="component" value="Chromosome 9"/>
</dbReference>
<evidence type="ECO:0000259" key="1">
    <source>
        <dbReference type="PROSITE" id="PS50057"/>
    </source>
</evidence>
<dbReference type="Pfam" id="PF18379">
    <property type="entry name" value="FERM_F1"/>
    <property type="match status" value="1"/>
</dbReference>
<evidence type="ECO:0000313" key="4">
    <source>
        <dbReference type="Proteomes" id="UP000000589"/>
    </source>
</evidence>
<dbReference type="PANTHER" id="PTHR45807:SF6">
    <property type="entry name" value="NON-RECEPTOR TYROSINE-PROTEIN KINASE TYK2"/>
    <property type="match status" value="1"/>
</dbReference>
<proteinExistence type="evidence at protein level"/>
<dbReference type="Antibodypedia" id="716">
    <property type="antibodies" value="712 antibodies from 42 providers"/>
</dbReference>
<reference evidence="2 4" key="1">
    <citation type="journal article" date="2009" name="PLoS Biol.">
        <title>Lineage-specific biology revealed by a finished genome assembly of the mouse.</title>
        <authorList>
            <consortium name="Mouse Genome Sequencing Consortium"/>
            <person name="Church D.M."/>
            <person name="Goodstadt L."/>
            <person name="Hillier L.W."/>
            <person name="Zody M.C."/>
            <person name="Goldstein S."/>
            <person name="She X."/>
            <person name="Bult C.J."/>
            <person name="Agarwala R."/>
            <person name="Cherry J.L."/>
            <person name="DiCuccio M."/>
            <person name="Hlavina W."/>
            <person name="Kapustin Y."/>
            <person name="Meric P."/>
            <person name="Maglott D."/>
            <person name="Birtle Z."/>
            <person name="Marques A.C."/>
            <person name="Graves T."/>
            <person name="Zhou S."/>
            <person name="Teague B."/>
            <person name="Potamousis K."/>
            <person name="Churas C."/>
            <person name="Place M."/>
            <person name="Herschleb J."/>
            <person name="Runnheim R."/>
            <person name="Forrest D."/>
            <person name="Amos-Landgraf J."/>
            <person name="Schwartz D.C."/>
            <person name="Cheng Z."/>
            <person name="Lindblad-Toh K."/>
            <person name="Eichler E.E."/>
            <person name="Ponting C.P."/>
        </authorList>
    </citation>
    <scope>NUCLEOTIDE SEQUENCE [LARGE SCALE GENOMIC DNA]</scope>
    <source>
        <strain evidence="2 4">C57BL/6J</strain>
    </source>
</reference>
<dbReference type="ProteomicsDB" id="312406"/>
<reference evidence="2 4" key="2">
    <citation type="journal article" date="2011" name="PLoS Biol.">
        <title>Modernizing reference genome assemblies.</title>
        <authorList>
            <person name="Church D.M."/>
            <person name="Schneider V.A."/>
            <person name="Graves T."/>
            <person name="Auger K."/>
            <person name="Cunningham F."/>
            <person name="Bouk N."/>
            <person name="Chen H.C."/>
            <person name="Agarwala R."/>
            <person name="McLaren W.M."/>
            <person name="Ritchie G.R."/>
            <person name="Albracht D."/>
            <person name="Kremitzki M."/>
            <person name="Rock S."/>
            <person name="Kotkiewicz H."/>
            <person name="Kremitzki C."/>
            <person name="Wollam A."/>
            <person name="Trani L."/>
            <person name="Fulton L."/>
            <person name="Fulton R."/>
            <person name="Matthews L."/>
            <person name="Whitehead S."/>
            <person name="Chow W."/>
            <person name="Torrance J."/>
            <person name="Dunn M."/>
            <person name="Harden G."/>
            <person name="Threadgold G."/>
            <person name="Wood J."/>
            <person name="Collins J."/>
            <person name="Heath P."/>
            <person name="Griffiths G."/>
            <person name="Pelan S."/>
            <person name="Grafham D."/>
            <person name="Eichler E.E."/>
            <person name="Weinstock G."/>
            <person name="Mardis E.R."/>
            <person name="Wilson R.K."/>
            <person name="Howe K."/>
            <person name="Flicek P."/>
            <person name="Hubbard T."/>
        </authorList>
    </citation>
    <scope>NUCLEOTIDE SEQUENCE [LARGE SCALE GENOMIC DNA]</scope>
    <source>
        <strain evidence="2 4">C57BL/6J</strain>
    </source>
</reference>
<name>A0A1L1SVI6_MOUSE</name>
<evidence type="ECO:0000313" key="3">
    <source>
        <dbReference type="MGI" id="MGI:1929470"/>
    </source>
</evidence>
<organism evidence="2 4">
    <name type="scientific">Mus musculus</name>
    <name type="common">Mouse</name>
    <dbReference type="NCBI Taxonomy" id="10090"/>
    <lineage>
        <taxon>Eukaryota</taxon>
        <taxon>Metazoa</taxon>
        <taxon>Chordata</taxon>
        <taxon>Craniata</taxon>
        <taxon>Vertebrata</taxon>
        <taxon>Euteleostomi</taxon>
        <taxon>Mammalia</taxon>
        <taxon>Eutheria</taxon>
        <taxon>Euarchontoglires</taxon>
        <taxon>Glires</taxon>
        <taxon>Rodentia</taxon>
        <taxon>Myomorpha</taxon>
        <taxon>Muroidea</taxon>
        <taxon>Muridae</taxon>
        <taxon>Murinae</taxon>
        <taxon>Mus</taxon>
        <taxon>Mus</taxon>
    </lineage>
</organism>
<evidence type="ECO:0007829" key="5">
    <source>
        <dbReference type="ProteomicsDB" id="A0A1L1SVI6"/>
    </source>
</evidence>
<dbReference type="AlphaFoldDB" id="A0A1L1SVI6"/>
<dbReference type="GeneTree" id="ENSGT00940000159869"/>
<keyword evidence="4" id="KW-1185">Reference proteome</keyword>
<dbReference type="PROSITE" id="PS50057">
    <property type="entry name" value="FERM_3"/>
    <property type="match status" value="1"/>
</dbReference>
<gene>
    <name evidence="2 3" type="primary">Tyk2</name>
</gene>
<dbReference type="InterPro" id="IPR051286">
    <property type="entry name" value="JAK"/>
</dbReference>
<dbReference type="Ensembl" id="ENSMUST00000214864.2">
    <property type="protein sequence ID" value="ENSMUSP00000151194.2"/>
    <property type="gene ID" value="ENSMUSG00000032175.12"/>
</dbReference>
<evidence type="ECO:0000313" key="2">
    <source>
        <dbReference type="Ensembl" id="ENSMUSP00000151194.2"/>
    </source>
</evidence>
<dbReference type="SMR" id="A0A1L1SVI6"/>
<dbReference type="PANTHER" id="PTHR45807">
    <property type="entry name" value="TYROSINE-PROTEIN KINASE HOPSCOTCH"/>
    <property type="match status" value="1"/>
</dbReference>
<sequence>MVGTMPLCGRRAILEDSKADGTEAQPLVPTGCLMVLLHWPGPEGGEPWVTFSQTSLTAEEVCIHIAHKVGITPPCLNLFALYNAQAKVWLPPNHILDTSQDMNLYFRMRFYFRNWHGMNPQEPAVYRCGFPGAETSSDRAEQGVQLLDSASFEYLFEQV</sequence>
<keyword evidence="5" id="KW-1267">Proteomics identification</keyword>
<dbReference type="Bgee" id="ENSMUSG00000032175">
    <property type="expression patterns" value="Expressed in granulocyte and 234 other cell types or tissues"/>
</dbReference>
<reference evidence="2" key="4">
    <citation type="submission" date="2025-09" db="UniProtKB">
        <authorList>
            <consortium name="Ensembl"/>
        </authorList>
    </citation>
    <scope>IDENTIFICATION</scope>
    <source>
        <strain evidence="2">C57BL/6J</strain>
    </source>
</reference>
<feature type="domain" description="FERM" evidence="1">
    <location>
        <begin position="33"/>
        <end position="159"/>
    </location>
</feature>
<dbReference type="ExpressionAtlas" id="A0A1L1SVI6">
    <property type="expression patterns" value="baseline and differential"/>
</dbReference>
<protein>
    <submittedName>
        <fullName evidence="2">Tyrosine kinase 2</fullName>
    </submittedName>
</protein>
<reference evidence="2" key="3">
    <citation type="submission" date="2025-08" db="UniProtKB">
        <authorList>
            <consortium name="Ensembl"/>
        </authorList>
    </citation>
    <scope>IDENTIFICATION</scope>
    <source>
        <strain evidence="2">C57BL/6J</strain>
    </source>
</reference>
<accession>A0A1L1SVI6</accession>
<dbReference type="MGI" id="MGI:1929470">
    <property type="gene designation" value="Tyk2"/>
</dbReference>
<dbReference type="VEuPathDB" id="HostDB:ENSMUSG00000032175"/>